<dbReference type="Gene3D" id="3.40.640.10">
    <property type="entry name" value="Type I PLP-dependent aspartate aminotransferase-like (Major domain)"/>
    <property type="match status" value="1"/>
</dbReference>
<evidence type="ECO:0000256" key="3">
    <source>
        <dbReference type="SAM" id="MobiDB-lite"/>
    </source>
</evidence>
<dbReference type="Pfam" id="PF01041">
    <property type="entry name" value="DegT_DnrJ_EryC1"/>
    <property type="match status" value="1"/>
</dbReference>
<dbReference type="PANTHER" id="PTHR30244:SF34">
    <property type="entry name" value="DTDP-4-AMINO-4,6-DIDEOXYGALACTOSE TRANSAMINASE"/>
    <property type="match status" value="1"/>
</dbReference>
<dbReference type="EMBL" id="CP042997">
    <property type="protein sequence ID" value="QEH32405.1"/>
    <property type="molecule type" value="Genomic_DNA"/>
</dbReference>
<comment type="similarity">
    <text evidence="1 2">Belongs to the DegT/DnrJ/EryC1 family.</text>
</comment>
<accession>A0A5B9VX98</accession>
<dbReference type="KEGG" id="agv:OJF2_08750"/>
<dbReference type="InterPro" id="IPR015424">
    <property type="entry name" value="PyrdxlP-dep_Trfase"/>
</dbReference>
<dbReference type="RefSeq" id="WP_148591558.1">
    <property type="nucleotide sequence ID" value="NZ_CP042997.1"/>
</dbReference>
<feature type="region of interest" description="Disordered" evidence="3">
    <location>
        <begin position="1"/>
        <end position="21"/>
    </location>
</feature>
<keyword evidence="4" id="KW-0808">Transferase</keyword>
<dbReference type="PANTHER" id="PTHR30244">
    <property type="entry name" value="TRANSAMINASE"/>
    <property type="match status" value="1"/>
</dbReference>
<protein>
    <submittedName>
        <fullName evidence="4">L-glutamine:scyllo-inosose aminotransferase</fullName>
        <ecNumber evidence="4">2.6.1.50</ecNumber>
    </submittedName>
</protein>
<dbReference type="InterPro" id="IPR015422">
    <property type="entry name" value="PyrdxlP-dep_Trfase_small"/>
</dbReference>
<dbReference type="Proteomes" id="UP000324233">
    <property type="component" value="Chromosome"/>
</dbReference>
<organism evidence="4 5">
    <name type="scientific">Aquisphaera giovannonii</name>
    <dbReference type="NCBI Taxonomy" id="406548"/>
    <lineage>
        <taxon>Bacteria</taxon>
        <taxon>Pseudomonadati</taxon>
        <taxon>Planctomycetota</taxon>
        <taxon>Planctomycetia</taxon>
        <taxon>Isosphaerales</taxon>
        <taxon>Isosphaeraceae</taxon>
        <taxon>Aquisphaera</taxon>
    </lineage>
</organism>
<name>A0A5B9VX98_9BACT</name>
<proteinExistence type="inferred from homology"/>
<dbReference type="AlphaFoldDB" id="A0A5B9VX98"/>
<dbReference type="GO" id="GO:0030170">
    <property type="term" value="F:pyridoxal phosphate binding"/>
    <property type="evidence" value="ECO:0007669"/>
    <property type="project" value="TreeGrafter"/>
</dbReference>
<evidence type="ECO:0000313" key="4">
    <source>
        <dbReference type="EMBL" id="QEH32405.1"/>
    </source>
</evidence>
<gene>
    <name evidence="4" type="primary">stsC_1</name>
    <name evidence="4" type="ORF">OJF2_08750</name>
</gene>
<dbReference type="InterPro" id="IPR015421">
    <property type="entry name" value="PyrdxlP-dep_Trfase_major"/>
</dbReference>
<dbReference type="GO" id="GO:0047310">
    <property type="term" value="F:glutamine-scyllo-inositol transaminase activity"/>
    <property type="evidence" value="ECO:0007669"/>
    <property type="project" value="UniProtKB-EC"/>
</dbReference>
<evidence type="ECO:0000256" key="2">
    <source>
        <dbReference type="RuleBase" id="RU004508"/>
    </source>
</evidence>
<dbReference type="InterPro" id="IPR000653">
    <property type="entry name" value="DegT/StrS_aminotransferase"/>
</dbReference>
<sequence length="429" mass="45065">MTSSKLAIHGGPKAVSAKPVPVSPLDPSELKAALGELIDAGEFSDASGAGAIGRFERSFAEYIGCDHGLGFCNGTSALLAAYLACGVGPGDEVIHPCYSWVASVAPLLLLGARPVFCGVSPLSLLIDPAAIGPLITPRTRAISVVHMHGAVCEMDAVLEIARARGLPVIEDGSHCHGASYRGRRCGSLGDVGCFSMQGGPVGGKPVACGEGGIAVCRSRDLYERMTSFAQINRVPGGGFLDAELAQLAPFNSGMKFRAHPWAMACASLMLRDLDRANAEKREVRARVQESIEPLWALTMCETAADSTPGGFYGGINLLHHPERAGGVPAARILDALKAEGVACGPAPYPLLHRLPLFRGDAPGARRLYPWLAETPAPAASTDLGPSEDAHGRVVNVLFPMQLSPGDPYVPQMLDAFRKVYGHLSRGEFI</sequence>
<dbReference type="SUPFAM" id="SSF53383">
    <property type="entry name" value="PLP-dependent transferases"/>
    <property type="match status" value="1"/>
</dbReference>
<dbReference type="GO" id="GO:0000271">
    <property type="term" value="P:polysaccharide biosynthetic process"/>
    <property type="evidence" value="ECO:0007669"/>
    <property type="project" value="TreeGrafter"/>
</dbReference>
<dbReference type="OrthoDB" id="9810913at2"/>
<keyword evidence="5" id="KW-1185">Reference proteome</keyword>
<keyword evidence="4" id="KW-0032">Aminotransferase</keyword>
<evidence type="ECO:0000313" key="5">
    <source>
        <dbReference type="Proteomes" id="UP000324233"/>
    </source>
</evidence>
<dbReference type="EC" id="2.6.1.50" evidence="4"/>
<reference evidence="4 5" key="1">
    <citation type="submission" date="2019-08" db="EMBL/GenBank/DDBJ databases">
        <title>Deep-cultivation of Planctomycetes and their phenomic and genomic characterization uncovers novel biology.</title>
        <authorList>
            <person name="Wiegand S."/>
            <person name="Jogler M."/>
            <person name="Boedeker C."/>
            <person name="Pinto D."/>
            <person name="Vollmers J."/>
            <person name="Rivas-Marin E."/>
            <person name="Kohn T."/>
            <person name="Peeters S.H."/>
            <person name="Heuer A."/>
            <person name="Rast P."/>
            <person name="Oberbeckmann S."/>
            <person name="Bunk B."/>
            <person name="Jeske O."/>
            <person name="Meyerdierks A."/>
            <person name="Storesund J.E."/>
            <person name="Kallscheuer N."/>
            <person name="Luecker S."/>
            <person name="Lage O.M."/>
            <person name="Pohl T."/>
            <person name="Merkel B.J."/>
            <person name="Hornburger P."/>
            <person name="Mueller R.-W."/>
            <person name="Bruemmer F."/>
            <person name="Labrenz M."/>
            <person name="Spormann A.M."/>
            <person name="Op den Camp H."/>
            <person name="Overmann J."/>
            <person name="Amann R."/>
            <person name="Jetten M.S.M."/>
            <person name="Mascher T."/>
            <person name="Medema M.H."/>
            <person name="Devos D.P."/>
            <person name="Kaster A.-K."/>
            <person name="Ovreas L."/>
            <person name="Rohde M."/>
            <person name="Galperin M.Y."/>
            <person name="Jogler C."/>
        </authorList>
    </citation>
    <scope>NUCLEOTIDE SEQUENCE [LARGE SCALE GENOMIC DNA]</scope>
    <source>
        <strain evidence="4 5">OJF2</strain>
    </source>
</reference>
<keyword evidence="2" id="KW-0663">Pyridoxal phosphate</keyword>
<evidence type="ECO:0000256" key="1">
    <source>
        <dbReference type="ARBA" id="ARBA00037999"/>
    </source>
</evidence>
<dbReference type="Gene3D" id="3.90.1150.10">
    <property type="entry name" value="Aspartate Aminotransferase, domain 1"/>
    <property type="match status" value="1"/>
</dbReference>